<dbReference type="InterPro" id="IPR036388">
    <property type="entry name" value="WH-like_DNA-bd_sf"/>
</dbReference>
<dbReference type="PROSITE" id="PS50931">
    <property type="entry name" value="HTH_LYSR"/>
    <property type="match status" value="1"/>
</dbReference>
<accession>A0A6S6ZYM1</accession>
<dbReference type="AlphaFoldDB" id="A0A6S6ZYM1"/>
<dbReference type="PANTHER" id="PTHR30579:SF7">
    <property type="entry name" value="HTH-TYPE TRANSCRIPTIONAL REGULATOR LRHA-RELATED"/>
    <property type="match status" value="1"/>
</dbReference>
<keyword evidence="2" id="KW-0805">Transcription regulation</keyword>
<evidence type="ECO:0000313" key="7">
    <source>
        <dbReference type="Proteomes" id="UP000494111"/>
    </source>
</evidence>
<name>A0A6S6ZYM1_9BURK</name>
<dbReference type="PANTHER" id="PTHR30579">
    <property type="entry name" value="TRANSCRIPTIONAL REGULATOR"/>
    <property type="match status" value="1"/>
</dbReference>
<keyword evidence="4" id="KW-0804">Transcription</keyword>
<evidence type="ECO:0000256" key="2">
    <source>
        <dbReference type="ARBA" id="ARBA00023015"/>
    </source>
</evidence>
<gene>
    <name evidence="6" type="primary">yofA_2</name>
    <name evidence="6" type="ORF">LMG3458_02793</name>
</gene>
<dbReference type="Proteomes" id="UP000494111">
    <property type="component" value="Unassembled WGS sequence"/>
</dbReference>
<dbReference type="SUPFAM" id="SSF53850">
    <property type="entry name" value="Periplasmic binding protein-like II"/>
    <property type="match status" value="1"/>
</dbReference>
<dbReference type="InterPro" id="IPR000847">
    <property type="entry name" value="LysR_HTH_N"/>
</dbReference>
<evidence type="ECO:0000259" key="5">
    <source>
        <dbReference type="PROSITE" id="PS50931"/>
    </source>
</evidence>
<evidence type="ECO:0000256" key="1">
    <source>
        <dbReference type="ARBA" id="ARBA00009437"/>
    </source>
</evidence>
<dbReference type="PRINTS" id="PR00039">
    <property type="entry name" value="HTHLYSR"/>
</dbReference>
<dbReference type="SUPFAM" id="SSF46785">
    <property type="entry name" value="Winged helix' DNA-binding domain"/>
    <property type="match status" value="1"/>
</dbReference>
<dbReference type="EMBL" id="CADIJO010000008">
    <property type="protein sequence ID" value="CAB3703566.1"/>
    <property type="molecule type" value="Genomic_DNA"/>
</dbReference>
<evidence type="ECO:0000256" key="4">
    <source>
        <dbReference type="ARBA" id="ARBA00023163"/>
    </source>
</evidence>
<feature type="domain" description="HTH lysR-type" evidence="5">
    <location>
        <begin position="10"/>
        <end position="67"/>
    </location>
</feature>
<sequence length="317" mass="33631">MSSPALSGDFDPALLRTFVAVCRHGSLSRAADQAGRAQSALSTQIRRLEEQVGKRLLHRTGRGMAPTTEGELLLSYANRILALGEAAAARLRERAVAGSVRIGLSEDVAVAALPAALGRLRRACPQLHLEVVVDDGERLAARWQEGMLDVAVGVCAAFVDEPVQTWAVDLHWVCAIDEAPDPDAPLDVIVYAEPCSWRRLAFDTLTAAGRDFRVTLTSHNVGATIAAVENGLGVALLSSECLRPDTMRIISLGPDSPPSLRAQFGMYASKRLNDSGRAAVSLLRESLQNWGAPQPSRPIGAGTSHLPEALPAVGLAG</sequence>
<dbReference type="InterPro" id="IPR005119">
    <property type="entry name" value="LysR_subst-bd"/>
</dbReference>
<dbReference type="Pfam" id="PF03466">
    <property type="entry name" value="LysR_substrate"/>
    <property type="match status" value="1"/>
</dbReference>
<dbReference type="Pfam" id="PF00126">
    <property type="entry name" value="HTH_1"/>
    <property type="match status" value="1"/>
</dbReference>
<reference evidence="6 7" key="1">
    <citation type="submission" date="2020-04" db="EMBL/GenBank/DDBJ databases">
        <authorList>
            <person name="De Canck E."/>
        </authorList>
    </citation>
    <scope>NUCLEOTIDE SEQUENCE [LARGE SCALE GENOMIC DNA]</scope>
    <source>
        <strain evidence="6 7">LMG 3458</strain>
    </source>
</reference>
<dbReference type="GO" id="GO:0003677">
    <property type="term" value="F:DNA binding"/>
    <property type="evidence" value="ECO:0007669"/>
    <property type="project" value="UniProtKB-KW"/>
</dbReference>
<dbReference type="Gene3D" id="1.10.10.10">
    <property type="entry name" value="Winged helix-like DNA-binding domain superfamily/Winged helix DNA-binding domain"/>
    <property type="match status" value="1"/>
</dbReference>
<dbReference type="InterPro" id="IPR036390">
    <property type="entry name" value="WH_DNA-bd_sf"/>
</dbReference>
<evidence type="ECO:0000256" key="3">
    <source>
        <dbReference type="ARBA" id="ARBA00023125"/>
    </source>
</evidence>
<dbReference type="GO" id="GO:0003700">
    <property type="term" value="F:DNA-binding transcription factor activity"/>
    <property type="evidence" value="ECO:0007669"/>
    <property type="project" value="InterPro"/>
</dbReference>
<dbReference type="InterPro" id="IPR050176">
    <property type="entry name" value="LTTR"/>
</dbReference>
<evidence type="ECO:0000313" key="6">
    <source>
        <dbReference type="EMBL" id="CAB3703566.1"/>
    </source>
</evidence>
<keyword evidence="3" id="KW-0238">DNA-binding</keyword>
<protein>
    <submittedName>
        <fullName evidence="6">HTH-type transcriptional regulator YofA</fullName>
    </submittedName>
</protein>
<proteinExistence type="inferred from homology"/>
<dbReference type="Gene3D" id="3.40.190.10">
    <property type="entry name" value="Periplasmic binding protein-like II"/>
    <property type="match status" value="2"/>
</dbReference>
<dbReference type="FunFam" id="1.10.10.10:FF:000001">
    <property type="entry name" value="LysR family transcriptional regulator"/>
    <property type="match status" value="1"/>
</dbReference>
<comment type="similarity">
    <text evidence="1">Belongs to the LysR transcriptional regulatory family.</text>
</comment>
<dbReference type="RefSeq" id="WP_246288797.1">
    <property type="nucleotide sequence ID" value="NZ_CADIJO010000008.1"/>
</dbReference>
<organism evidence="6 7">
    <name type="scientific">Achromobacter deleyi</name>
    <dbReference type="NCBI Taxonomy" id="1353891"/>
    <lineage>
        <taxon>Bacteria</taxon>
        <taxon>Pseudomonadati</taxon>
        <taxon>Pseudomonadota</taxon>
        <taxon>Betaproteobacteria</taxon>
        <taxon>Burkholderiales</taxon>
        <taxon>Alcaligenaceae</taxon>
        <taxon>Achromobacter</taxon>
    </lineage>
</organism>